<comment type="caution">
    <text evidence="4">The sequence shown here is derived from an EMBL/GenBank/DDBJ whole genome shotgun (WGS) entry which is preliminary data.</text>
</comment>
<evidence type="ECO:0000256" key="1">
    <source>
        <dbReference type="ARBA" id="ARBA00022679"/>
    </source>
</evidence>
<evidence type="ECO:0000259" key="3">
    <source>
        <dbReference type="SMART" id="SM00563"/>
    </source>
</evidence>
<gene>
    <name evidence="4" type="ORF">Rhe02_25550</name>
</gene>
<keyword evidence="1" id="KW-0808">Transferase</keyword>
<dbReference type="Proteomes" id="UP000612899">
    <property type="component" value="Unassembled WGS sequence"/>
</dbReference>
<dbReference type="SMART" id="SM00563">
    <property type="entry name" value="PlsC"/>
    <property type="match status" value="1"/>
</dbReference>
<dbReference type="PANTHER" id="PTHR10434">
    <property type="entry name" value="1-ACYL-SN-GLYCEROL-3-PHOSPHATE ACYLTRANSFERASE"/>
    <property type="match status" value="1"/>
</dbReference>
<evidence type="ECO:0000313" key="5">
    <source>
        <dbReference type="Proteomes" id="UP000612899"/>
    </source>
</evidence>
<dbReference type="Pfam" id="PF01553">
    <property type="entry name" value="Acyltransferase"/>
    <property type="match status" value="1"/>
</dbReference>
<dbReference type="PANTHER" id="PTHR10434:SF55">
    <property type="entry name" value="POSSIBLE ACYLTRANSFERASE"/>
    <property type="match status" value="1"/>
</dbReference>
<protein>
    <submittedName>
        <fullName evidence="4">1-acyl-sn-glycerol-3-phosphate acyltransferase</fullName>
    </submittedName>
</protein>
<dbReference type="EMBL" id="BONY01000013">
    <property type="protein sequence ID" value="GIH04488.1"/>
    <property type="molecule type" value="Genomic_DNA"/>
</dbReference>
<dbReference type="InterPro" id="IPR002123">
    <property type="entry name" value="Plipid/glycerol_acylTrfase"/>
</dbReference>
<organism evidence="4 5">
    <name type="scientific">Rhizocola hellebori</name>
    <dbReference type="NCBI Taxonomy" id="1392758"/>
    <lineage>
        <taxon>Bacteria</taxon>
        <taxon>Bacillati</taxon>
        <taxon>Actinomycetota</taxon>
        <taxon>Actinomycetes</taxon>
        <taxon>Micromonosporales</taxon>
        <taxon>Micromonosporaceae</taxon>
        <taxon>Rhizocola</taxon>
    </lineage>
</organism>
<dbReference type="RefSeq" id="WP_203908374.1">
    <property type="nucleotide sequence ID" value="NZ_BONY01000013.1"/>
</dbReference>
<name>A0A8J3Q5N5_9ACTN</name>
<accession>A0A8J3Q5N5</accession>
<keyword evidence="2 4" id="KW-0012">Acyltransferase</keyword>
<sequence length="237" mass="26486">MTRRKLGFWGRFAVSLVKPATALFNKPDWRGWENFPAGACIVVVNHISDADPFVIARYVYESGRWPQFLGKESLFRLPVAGKILHWARQIPVRRNTVDAAKALDDAVAALRKNGTVVIYPEGTITREPGLWPMRGKTGAARLHLLTGAPVIPVAMWGPEQIYDRRTKKLRLKPRTPVSVWAGPEVDLSRWAGADPSMATLTEMTETIMLRIRDLLAEIREESPPPIWSPAAGKESAE</sequence>
<evidence type="ECO:0000313" key="4">
    <source>
        <dbReference type="EMBL" id="GIH04488.1"/>
    </source>
</evidence>
<keyword evidence="5" id="KW-1185">Reference proteome</keyword>
<dbReference type="CDD" id="cd07989">
    <property type="entry name" value="LPLAT_AGPAT-like"/>
    <property type="match status" value="1"/>
</dbReference>
<dbReference type="GO" id="GO:0006654">
    <property type="term" value="P:phosphatidic acid biosynthetic process"/>
    <property type="evidence" value="ECO:0007669"/>
    <property type="project" value="TreeGrafter"/>
</dbReference>
<reference evidence="4" key="1">
    <citation type="submission" date="2021-01" db="EMBL/GenBank/DDBJ databases">
        <title>Whole genome shotgun sequence of Rhizocola hellebori NBRC 109834.</title>
        <authorList>
            <person name="Komaki H."/>
            <person name="Tamura T."/>
        </authorList>
    </citation>
    <scope>NUCLEOTIDE SEQUENCE</scope>
    <source>
        <strain evidence="4">NBRC 109834</strain>
    </source>
</reference>
<proteinExistence type="predicted"/>
<dbReference type="SUPFAM" id="SSF69593">
    <property type="entry name" value="Glycerol-3-phosphate (1)-acyltransferase"/>
    <property type="match status" value="1"/>
</dbReference>
<dbReference type="GO" id="GO:0005886">
    <property type="term" value="C:plasma membrane"/>
    <property type="evidence" value="ECO:0007669"/>
    <property type="project" value="TreeGrafter"/>
</dbReference>
<feature type="domain" description="Phospholipid/glycerol acyltransferase" evidence="3">
    <location>
        <begin position="40"/>
        <end position="158"/>
    </location>
</feature>
<evidence type="ECO:0000256" key="2">
    <source>
        <dbReference type="ARBA" id="ARBA00023315"/>
    </source>
</evidence>
<dbReference type="AlphaFoldDB" id="A0A8J3Q5N5"/>
<dbReference type="GO" id="GO:0003841">
    <property type="term" value="F:1-acylglycerol-3-phosphate O-acyltransferase activity"/>
    <property type="evidence" value="ECO:0007669"/>
    <property type="project" value="TreeGrafter"/>
</dbReference>